<keyword evidence="6" id="KW-0560">Oxidoreductase</keyword>
<evidence type="ECO:0000256" key="5">
    <source>
        <dbReference type="ARBA" id="ARBA00022857"/>
    </source>
</evidence>
<dbReference type="FunFam" id="3.50.50.60:FF:000138">
    <property type="entry name" value="Flavin-containing monooxygenase"/>
    <property type="match status" value="1"/>
</dbReference>
<dbReference type="InterPro" id="IPR002347">
    <property type="entry name" value="SDR_fam"/>
</dbReference>
<keyword evidence="5" id="KW-0521">NADP</keyword>
<comment type="caution">
    <text evidence="8">The sequence shown here is derived from an EMBL/GenBank/DDBJ whole genome shotgun (WGS) entry which is preliminary data.</text>
</comment>
<comment type="cofactor">
    <cofactor evidence="1">
        <name>FAD</name>
        <dbReference type="ChEBI" id="CHEBI:57692"/>
    </cofactor>
</comment>
<evidence type="ECO:0000256" key="4">
    <source>
        <dbReference type="ARBA" id="ARBA00022827"/>
    </source>
</evidence>
<dbReference type="EMBL" id="JAFIMR010000028">
    <property type="protein sequence ID" value="KAI1861909.1"/>
    <property type="molecule type" value="Genomic_DNA"/>
</dbReference>
<evidence type="ECO:0000313" key="8">
    <source>
        <dbReference type="EMBL" id="KAI1861909.1"/>
    </source>
</evidence>
<name>A0A9Q0AMS1_9PEZI</name>
<keyword evidence="4" id="KW-0274">FAD</keyword>
<dbReference type="Pfam" id="PF13450">
    <property type="entry name" value="NAD_binding_8"/>
    <property type="match status" value="1"/>
</dbReference>
<dbReference type="Proteomes" id="UP000829685">
    <property type="component" value="Unassembled WGS sequence"/>
</dbReference>
<dbReference type="PRINTS" id="PR00370">
    <property type="entry name" value="FMOXYGENASE"/>
</dbReference>
<dbReference type="Pfam" id="PF00106">
    <property type="entry name" value="adh_short"/>
    <property type="match status" value="1"/>
</dbReference>
<evidence type="ECO:0000256" key="7">
    <source>
        <dbReference type="ARBA" id="ARBA00023033"/>
    </source>
</evidence>
<dbReference type="InterPro" id="IPR036188">
    <property type="entry name" value="FAD/NAD-bd_sf"/>
</dbReference>
<keyword evidence="9" id="KW-1185">Reference proteome</keyword>
<accession>A0A9Q0AMS1</accession>
<dbReference type="SUPFAM" id="SSF51905">
    <property type="entry name" value="FAD/NAD(P)-binding domain"/>
    <property type="match status" value="2"/>
</dbReference>
<dbReference type="GO" id="GO:0050661">
    <property type="term" value="F:NADP binding"/>
    <property type="evidence" value="ECO:0007669"/>
    <property type="project" value="InterPro"/>
</dbReference>
<keyword evidence="3" id="KW-0285">Flavoprotein</keyword>
<dbReference type="InterPro" id="IPR036291">
    <property type="entry name" value="NAD(P)-bd_dom_sf"/>
</dbReference>
<dbReference type="SUPFAM" id="SSF51735">
    <property type="entry name" value="NAD(P)-binding Rossmann-fold domains"/>
    <property type="match status" value="1"/>
</dbReference>
<dbReference type="Gene3D" id="3.50.50.60">
    <property type="entry name" value="FAD/NAD(P)-binding domain"/>
    <property type="match status" value="2"/>
</dbReference>
<protein>
    <recommendedName>
        <fullName evidence="10">Flavin-containing monooxygenase</fullName>
    </recommendedName>
</protein>
<dbReference type="AlphaFoldDB" id="A0A9Q0AMS1"/>
<evidence type="ECO:0000256" key="1">
    <source>
        <dbReference type="ARBA" id="ARBA00001974"/>
    </source>
</evidence>
<evidence type="ECO:0000256" key="3">
    <source>
        <dbReference type="ARBA" id="ARBA00022630"/>
    </source>
</evidence>
<dbReference type="PANTHER" id="PTHR23023">
    <property type="entry name" value="DIMETHYLANILINE MONOOXYGENASE"/>
    <property type="match status" value="1"/>
</dbReference>
<evidence type="ECO:0000256" key="2">
    <source>
        <dbReference type="ARBA" id="ARBA00009183"/>
    </source>
</evidence>
<reference evidence="8" key="1">
    <citation type="submission" date="2021-03" db="EMBL/GenBank/DDBJ databases">
        <title>Revisited historic fungal species revealed as producer of novel bioactive compounds through whole genome sequencing and comparative genomics.</title>
        <authorList>
            <person name="Vignolle G.A."/>
            <person name="Hochenegger N."/>
            <person name="Mach R.L."/>
            <person name="Mach-Aigner A.R."/>
            <person name="Javad Rahimi M."/>
            <person name="Salim K.A."/>
            <person name="Chan C.M."/>
            <person name="Lim L.B.L."/>
            <person name="Cai F."/>
            <person name="Druzhinina I.S."/>
            <person name="U'Ren J.M."/>
            <person name="Derntl C."/>
        </authorList>
    </citation>
    <scope>NUCLEOTIDE SEQUENCE</scope>
    <source>
        <strain evidence="8">TUCIM 5799</strain>
    </source>
</reference>
<comment type="similarity">
    <text evidence="2">Belongs to the FMO family.</text>
</comment>
<dbReference type="InterPro" id="IPR000960">
    <property type="entry name" value="Flavin_mOase"/>
</dbReference>
<dbReference type="Pfam" id="PF00743">
    <property type="entry name" value="FMO-like"/>
    <property type="match status" value="2"/>
</dbReference>
<sequence length="790" mass="87556">MSPIFTDEKLDVSRVAVIGAGPCGLAAAKYLAAEKKFSKIDVFEQRATVGGVWNHTPLNLVDRDFTVPRTQPTKFPDSAIWSDGDTSAQFVSPVYDFLETNIPHTLMNYSDQEFPATASLFPKHEVVTQYLQNYSASVLDLITLETQILGVERLQIEGSRCWRLDLLDLKTSETRHAYYDAVMVASGHYNDPFIPQIPGLAEFNKMYPGSVSHSKYYRRPDIYAGKKVVIVGNSASGIDLSAQISAVSQLPVIVSEKAQPGTSFEQHSLIRMVPEIAEFIAEGRSITFNDGRIEKEVDCVVFCTGYFYSFPFLKTLDPPVITDGSYARHLYEHILYIDDPTLAFLGIPQRVVPFPVSEAQSAYVARVWAGRLPVPSRSGMLEWEAERLVEKGEGKAIHNLAFPKDVEYINKLHDLSLSARRVDGLENHGMGINAARSYAGYSRYGDSPNKALSSTVAISACGRICDGGLLPFQPRSSVKPTSATIIRRMISLVPYFLPYYRTSRTSRQYCSSGSISRALEHDSMTEKRIVLITGGNTGIGYEAVKALLQSDRAYIILMGSRSVENAKTAARRLETEVPNTLSAVEPVQVDIASDESIKMALEHVKASHDHIDALVNNAGGQFDWEYQQGSITLRESWNKAFDVNVSGTHIMTHVFMPLLLKSSDPRLLFITSGLSSLQNTSERFYPDHHPPPPGWPKTFDFDTMAYRSSKTALNMMMLNWSWRLTRDGVKTWCVSPGFLATGLGNDHELLKARGAGHPSIGGNFIRNVIEGLKDADIGKIVHSSGQVQPF</sequence>
<dbReference type="Gene3D" id="3.40.50.720">
    <property type="entry name" value="NAD(P)-binding Rossmann-like Domain"/>
    <property type="match status" value="1"/>
</dbReference>
<dbReference type="InterPro" id="IPR050346">
    <property type="entry name" value="FMO-like"/>
</dbReference>
<dbReference type="GO" id="GO:0050660">
    <property type="term" value="F:flavin adenine dinucleotide binding"/>
    <property type="evidence" value="ECO:0007669"/>
    <property type="project" value="InterPro"/>
</dbReference>
<gene>
    <name evidence="8" type="ORF">JX265_009412</name>
</gene>
<evidence type="ECO:0008006" key="10">
    <source>
        <dbReference type="Google" id="ProtNLM"/>
    </source>
</evidence>
<organism evidence="8 9">
    <name type="scientific">Neoarthrinium moseri</name>
    <dbReference type="NCBI Taxonomy" id="1658444"/>
    <lineage>
        <taxon>Eukaryota</taxon>
        <taxon>Fungi</taxon>
        <taxon>Dikarya</taxon>
        <taxon>Ascomycota</taxon>
        <taxon>Pezizomycotina</taxon>
        <taxon>Sordariomycetes</taxon>
        <taxon>Xylariomycetidae</taxon>
        <taxon>Amphisphaeriales</taxon>
        <taxon>Apiosporaceae</taxon>
        <taxon>Neoarthrinium</taxon>
    </lineage>
</organism>
<keyword evidence="7" id="KW-0503">Monooxygenase</keyword>
<evidence type="ECO:0000256" key="6">
    <source>
        <dbReference type="ARBA" id="ARBA00023002"/>
    </source>
</evidence>
<evidence type="ECO:0000313" key="9">
    <source>
        <dbReference type="Proteomes" id="UP000829685"/>
    </source>
</evidence>
<proteinExistence type="inferred from homology"/>
<dbReference type="GO" id="GO:0004499">
    <property type="term" value="F:N,N-dimethylaniline monooxygenase activity"/>
    <property type="evidence" value="ECO:0007669"/>
    <property type="project" value="InterPro"/>
</dbReference>
<dbReference type="InterPro" id="IPR020946">
    <property type="entry name" value="Flavin_mOase-like"/>
</dbReference>